<reference evidence="2 3" key="1">
    <citation type="submission" date="2014-04" db="EMBL/GenBank/DDBJ databases">
        <authorList>
            <consortium name="DOE Joint Genome Institute"/>
            <person name="Kuo A."/>
            <person name="Kohler A."/>
            <person name="Costa M.D."/>
            <person name="Nagy L.G."/>
            <person name="Floudas D."/>
            <person name="Copeland A."/>
            <person name="Barry K.W."/>
            <person name="Cichocki N."/>
            <person name="Veneault-Fourrey C."/>
            <person name="LaButti K."/>
            <person name="Lindquist E.A."/>
            <person name="Lipzen A."/>
            <person name="Lundell T."/>
            <person name="Morin E."/>
            <person name="Murat C."/>
            <person name="Sun H."/>
            <person name="Tunlid A."/>
            <person name="Henrissat B."/>
            <person name="Grigoriev I.V."/>
            <person name="Hibbett D.S."/>
            <person name="Martin F."/>
            <person name="Nordberg H.P."/>
            <person name="Cantor M.N."/>
            <person name="Hua S.X."/>
        </authorList>
    </citation>
    <scope>NUCLEOTIDE SEQUENCE [LARGE SCALE GENOMIC DNA]</scope>
    <source>
        <strain evidence="2 3">441</strain>
    </source>
</reference>
<feature type="transmembrane region" description="Helical" evidence="1">
    <location>
        <begin position="67"/>
        <end position="86"/>
    </location>
</feature>
<dbReference type="HOGENOM" id="CLU_2360519_0_0_1"/>
<dbReference type="Proteomes" id="UP000054018">
    <property type="component" value="Unassembled WGS sequence"/>
</dbReference>
<keyword evidence="1" id="KW-0812">Transmembrane</keyword>
<evidence type="ECO:0000313" key="3">
    <source>
        <dbReference type="Proteomes" id="UP000054018"/>
    </source>
</evidence>
<protein>
    <submittedName>
        <fullName evidence="2">Uncharacterized protein</fullName>
    </submittedName>
</protein>
<evidence type="ECO:0000313" key="2">
    <source>
        <dbReference type="EMBL" id="KIK18138.1"/>
    </source>
</evidence>
<reference evidence="3" key="2">
    <citation type="submission" date="2015-01" db="EMBL/GenBank/DDBJ databases">
        <title>Evolutionary Origins and Diversification of the Mycorrhizal Mutualists.</title>
        <authorList>
            <consortium name="DOE Joint Genome Institute"/>
            <consortium name="Mycorrhizal Genomics Consortium"/>
            <person name="Kohler A."/>
            <person name="Kuo A."/>
            <person name="Nagy L.G."/>
            <person name="Floudas D."/>
            <person name="Copeland A."/>
            <person name="Barry K.W."/>
            <person name="Cichocki N."/>
            <person name="Veneault-Fourrey C."/>
            <person name="LaButti K."/>
            <person name="Lindquist E.A."/>
            <person name="Lipzen A."/>
            <person name="Lundell T."/>
            <person name="Morin E."/>
            <person name="Murat C."/>
            <person name="Riley R."/>
            <person name="Ohm R."/>
            <person name="Sun H."/>
            <person name="Tunlid A."/>
            <person name="Henrissat B."/>
            <person name="Grigoriev I.V."/>
            <person name="Hibbett D.S."/>
            <person name="Martin F."/>
        </authorList>
    </citation>
    <scope>NUCLEOTIDE SEQUENCE [LARGE SCALE GENOMIC DNA]</scope>
    <source>
        <strain evidence="3">441</strain>
    </source>
</reference>
<proteinExistence type="predicted"/>
<name>A0A0C9ZDV9_9AGAM</name>
<organism evidence="2 3">
    <name type="scientific">Pisolithus microcarpus 441</name>
    <dbReference type="NCBI Taxonomy" id="765257"/>
    <lineage>
        <taxon>Eukaryota</taxon>
        <taxon>Fungi</taxon>
        <taxon>Dikarya</taxon>
        <taxon>Basidiomycota</taxon>
        <taxon>Agaricomycotina</taxon>
        <taxon>Agaricomycetes</taxon>
        <taxon>Agaricomycetidae</taxon>
        <taxon>Boletales</taxon>
        <taxon>Sclerodermatineae</taxon>
        <taxon>Pisolithaceae</taxon>
        <taxon>Pisolithus</taxon>
    </lineage>
</organism>
<dbReference type="EMBL" id="KN833811">
    <property type="protein sequence ID" value="KIK18138.1"/>
    <property type="molecule type" value="Genomic_DNA"/>
</dbReference>
<accession>A0A0C9ZDV9</accession>
<keyword evidence="1" id="KW-0472">Membrane</keyword>
<sequence length="96" mass="11420">MQTLYAQEPTAKSAEILDIFRTHLTKSDSWEQGRCRERDCRLRIRNQHYLQECPGESLKRFCDECGVWARSLVCSSFLSFFIYRLFLSVLPLVYFD</sequence>
<gene>
    <name evidence="2" type="ORF">PISMIDRAFT_195381</name>
</gene>
<dbReference type="AlphaFoldDB" id="A0A0C9ZDV9"/>
<evidence type="ECO:0000256" key="1">
    <source>
        <dbReference type="SAM" id="Phobius"/>
    </source>
</evidence>
<keyword evidence="3" id="KW-1185">Reference proteome</keyword>
<keyword evidence="1" id="KW-1133">Transmembrane helix</keyword>